<dbReference type="RefSeq" id="WP_075664196.1">
    <property type="nucleotide sequence ID" value="NZ_CP009247.1"/>
</dbReference>
<sequence length="503" mass="55615">MNTPRLSNALLPELAAKGIDVPGYDRSAVTPGIVHFGVGGFHRAHQARYLDELMNKGEALDFGIVGMGVMPSDSKMRDALAGQDHLYTLTEKAPDGGEHARVIGSIIDYVFAPDDPQAAVDRLTDPAIRIVSLTVTEGGYNFDHVHGEFDYDDEHVAADIADLKRGETGHLRTFFGLVTAALAARRAAGTTPFTVMSCDNIQGNGHMAERMFQAFARAVDEDLATWIDAEVPFPNSMVDRITPETTDGDRADVVSTHGYEDAWPVVCEDFTQWVLEDNFVDGRPAYEHVGVEVVSDVVPYELMKLRLLNASHQGLCYFGYLAGHRLVHEVMNDERFPKFLLAYMELEGTPSLRPLPGVDLDAYRHELISRFGNIAVKDTVARLCAESSDRIPKWLLPVVRENLAADRPIELSAAIVASWARYAEGVDEEGDEITIVDRMADRLHETAQHNHEDVLAFLRDREVFGDLVDEPRFTEAYSRALTSLHEKGTAATVDALLEQVGRA</sequence>
<dbReference type="SUPFAM" id="SSF51735">
    <property type="entry name" value="NAD(P)-binding Rossmann-fold domains"/>
    <property type="match status" value="1"/>
</dbReference>
<dbReference type="OrthoDB" id="271711at2"/>
<dbReference type="GO" id="GO:0019594">
    <property type="term" value="P:mannitol metabolic process"/>
    <property type="evidence" value="ECO:0007669"/>
    <property type="project" value="InterPro"/>
</dbReference>
<dbReference type="PANTHER" id="PTHR43362">
    <property type="entry name" value="MANNITOL DEHYDROGENASE DSF1-RELATED"/>
    <property type="match status" value="1"/>
</dbReference>
<dbReference type="PRINTS" id="PR00084">
    <property type="entry name" value="MTLDHDRGNASE"/>
</dbReference>
<dbReference type="KEGG" id="cfk:CFRA_08020"/>
<keyword evidence="4" id="KW-0560">Oxidoreductase</keyword>
<evidence type="ECO:0000256" key="4">
    <source>
        <dbReference type="ARBA" id="ARBA00023002"/>
    </source>
</evidence>
<evidence type="ECO:0000259" key="7">
    <source>
        <dbReference type="Pfam" id="PF01232"/>
    </source>
</evidence>
<dbReference type="InterPro" id="IPR023027">
    <property type="entry name" value="Mannitol_DH_CS"/>
</dbReference>
<evidence type="ECO:0000256" key="3">
    <source>
        <dbReference type="ARBA" id="ARBA00016219"/>
    </source>
</evidence>
<keyword evidence="5" id="KW-0520">NAD</keyword>
<evidence type="ECO:0000259" key="8">
    <source>
        <dbReference type="Pfam" id="PF08125"/>
    </source>
</evidence>
<evidence type="ECO:0000256" key="6">
    <source>
        <dbReference type="ARBA" id="ARBA00048615"/>
    </source>
</evidence>
<dbReference type="SUPFAM" id="SSF48179">
    <property type="entry name" value="6-phosphogluconate dehydrogenase C-terminal domain-like"/>
    <property type="match status" value="1"/>
</dbReference>
<comment type="similarity">
    <text evidence="1">Belongs to the mannitol dehydrogenase family.</text>
</comment>
<dbReference type="Gene3D" id="3.40.50.720">
    <property type="entry name" value="NAD(P)-binding Rossmann-like Domain"/>
    <property type="match status" value="1"/>
</dbReference>
<feature type="domain" description="Mannitol dehydrogenase C-terminal" evidence="8">
    <location>
        <begin position="296"/>
        <end position="484"/>
    </location>
</feature>
<dbReference type="InterPro" id="IPR013118">
    <property type="entry name" value="Mannitol_DH_C"/>
</dbReference>
<reference evidence="9 10" key="1">
    <citation type="submission" date="2014-08" db="EMBL/GenBank/DDBJ databases">
        <title>Complete genome sequence of Corynebacterium frankenforstense ST18(T) (=DSM 45800(T)), isolated from raw cow milk.</title>
        <authorList>
            <person name="Ruckert C."/>
            <person name="Albersmeier A."/>
            <person name="Winkler A."/>
            <person name="Lipski A."/>
            <person name="Kalinowski J."/>
        </authorList>
    </citation>
    <scope>NUCLEOTIDE SEQUENCE [LARGE SCALE GENOMIC DNA]</scope>
    <source>
        <strain evidence="9 10">ST18</strain>
    </source>
</reference>
<organism evidence="9 10">
    <name type="scientific">Corynebacterium frankenforstense DSM 45800</name>
    <dbReference type="NCBI Taxonomy" id="1437875"/>
    <lineage>
        <taxon>Bacteria</taxon>
        <taxon>Bacillati</taxon>
        <taxon>Actinomycetota</taxon>
        <taxon>Actinomycetes</taxon>
        <taxon>Mycobacteriales</taxon>
        <taxon>Corynebacteriaceae</taxon>
        <taxon>Corynebacterium</taxon>
    </lineage>
</organism>
<dbReference type="InterPro" id="IPR013328">
    <property type="entry name" value="6PGD_dom2"/>
</dbReference>
<keyword evidence="10" id="KW-1185">Reference proteome</keyword>
<dbReference type="InterPro" id="IPR036291">
    <property type="entry name" value="NAD(P)-bd_dom_sf"/>
</dbReference>
<dbReference type="STRING" id="1437875.CFRA_08020"/>
<protein>
    <recommendedName>
        <fullName evidence="3">Mannitol-1-phosphate 5-dehydrogenase</fullName>
        <ecNumber evidence="2">1.1.1.17</ecNumber>
    </recommendedName>
</protein>
<evidence type="ECO:0000313" key="9">
    <source>
        <dbReference type="EMBL" id="APT89212.1"/>
    </source>
</evidence>
<evidence type="ECO:0000256" key="1">
    <source>
        <dbReference type="ARBA" id="ARBA00006541"/>
    </source>
</evidence>
<dbReference type="Gene3D" id="1.10.1040.10">
    <property type="entry name" value="N-(1-d-carboxylethyl)-l-norvaline Dehydrogenase, domain 2"/>
    <property type="match status" value="1"/>
</dbReference>
<dbReference type="PANTHER" id="PTHR43362:SF1">
    <property type="entry name" value="MANNITOL DEHYDROGENASE 2-RELATED"/>
    <property type="match status" value="1"/>
</dbReference>
<evidence type="ECO:0000256" key="5">
    <source>
        <dbReference type="ARBA" id="ARBA00023027"/>
    </source>
</evidence>
<dbReference type="EMBL" id="CP009247">
    <property type="protein sequence ID" value="APT89212.1"/>
    <property type="molecule type" value="Genomic_DNA"/>
</dbReference>
<dbReference type="Pfam" id="PF08125">
    <property type="entry name" value="Mannitol_dh_C"/>
    <property type="match status" value="1"/>
</dbReference>
<dbReference type="InterPro" id="IPR008927">
    <property type="entry name" value="6-PGluconate_DH-like_C_sf"/>
</dbReference>
<evidence type="ECO:0000313" key="10">
    <source>
        <dbReference type="Proteomes" id="UP000185434"/>
    </source>
</evidence>
<comment type="catalytic activity">
    <reaction evidence="6">
        <text>D-mannitol 1-phosphate + NAD(+) = beta-D-fructose 6-phosphate + NADH + H(+)</text>
        <dbReference type="Rhea" id="RHEA:19661"/>
        <dbReference type="ChEBI" id="CHEBI:15378"/>
        <dbReference type="ChEBI" id="CHEBI:57540"/>
        <dbReference type="ChEBI" id="CHEBI:57634"/>
        <dbReference type="ChEBI" id="CHEBI:57945"/>
        <dbReference type="ChEBI" id="CHEBI:61381"/>
        <dbReference type="EC" id="1.1.1.17"/>
    </reaction>
</comment>
<feature type="domain" description="Mannitol dehydrogenase N-terminal" evidence="7">
    <location>
        <begin position="32"/>
        <end position="287"/>
    </location>
</feature>
<dbReference type="InterPro" id="IPR050988">
    <property type="entry name" value="Mannitol_DH/Oxidoreductase"/>
</dbReference>
<dbReference type="InterPro" id="IPR000669">
    <property type="entry name" value="Mannitol_DH"/>
</dbReference>
<evidence type="ECO:0000256" key="2">
    <source>
        <dbReference type="ARBA" id="ARBA00012939"/>
    </source>
</evidence>
<proteinExistence type="inferred from homology"/>
<dbReference type="GO" id="GO:0008926">
    <property type="term" value="F:mannitol-1-phosphate 5-dehydrogenase activity"/>
    <property type="evidence" value="ECO:0007669"/>
    <property type="project" value="UniProtKB-EC"/>
</dbReference>
<dbReference type="Proteomes" id="UP000185434">
    <property type="component" value="Chromosome"/>
</dbReference>
<accession>A0A1L7CTN6</accession>
<dbReference type="AlphaFoldDB" id="A0A1L7CTN6"/>
<dbReference type="InterPro" id="IPR013131">
    <property type="entry name" value="Mannitol_DH_N"/>
</dbReference>
<dbReference type="PROSITE" id="PS00974">
    <property type="entry name" value="MANNITOL_DHGENASE"/>
    <property type="match status" value="1"/>
</dbReference>
<name>A0A1L7CTN6_9CORY</name>
<dbReference type="Pfam" id="PF01232">
    <property type="entry name" value="Mannitol_dh"/>
    <property type="match status" value="1"/>
</dbReference>
<gene>
    <name evidence="9" type="ORF">CFRA_08020</name>
</gene>
<dbReference type="EC" id="1.1.1.17" evidence="2"/>